<proteinExistence type="predicted"/>
<dbReference type="PANTHER" id="PTHR45008:SF1">
    <property type="entry name" value="PTS SYSTEM GLUCOSE-SPECIFIC EIIA COMPONENT"/>
    <property type="match status" value="1"/>
</dbReference>
<dbReference type="GO" id="GO:0009401">
    <property type="term" value="P:phosphoenolpyruvate-dependent sugar phosphotransferase system"/>
    <property type="evidence" value="ECO:0007669"/>
    <property type="project" value="UniProtKB-KW"/>
</dbReference>
<dbReference type="GO" id="GO:0016301">
    <property type="term" value="F:kinase activity"/>
    <property type="evidence" value="ECO:0007669"/>
    <property type="project" value="UniProtKB-KW"/>
</dbReference>
<comment type="caution">
    <text evidence="12">The sequence shown here is derived from an EMBL/GenBank/DDBJ whole genome shotgun (WGS) entry which is preliminary data.</text>
</comment>
<gene>
    <name evidence="12" type="ORF">IAA31_04200</name>
</gene>
<name>A0A9E2KMB0_9GAMM</name>
<evidence type="ECO:0000313" key="12">
    <source>
        <dbReference type="EMBL" id="MBU3826675.1"/>
    </source>
</evidence>
<keyword evidence="4" id="KW-0808">Transferase</keyword>
<dbReference type="InterPro" id="IPR001127">
    <property type="entry name" value="PTS_EIIA_1_perm"/>
</dbReference>
<keyword evidence="2" id="KW-0813">Transport</keyword>
<keyword evidence="5" id="KW-0598">Phosphotransferase system</keyword>
<dbReference type="PROSITE" id="PS51093">
    <property type="entry name" value="PTS_EIIA_TYPE_1"/>
    <property type="match status" value="1"/>
</dbReference>
<dbReference type="PANTHER" id="PTHR45008">
    <property type="entry name" value="PTS SYSTEM GLUCOSE-SPECIFIC EIIA COMPONENT"/>
    <property type="match status" value="1"/>
</dbReference>
<evidence type="ECO:0000256" key="1">
    <source>
        <dbReference type="ARBA" id="ARBA00004496"/>
    </source>
</evidence>
<evidence type="ECO:0000259" key="11">
    <source>
        <dbReference type="PROSITE" id="PS51093"/>
    </source>
</evidence>
<dbReference type="Gene3D" id="2.70.70.10">
    <property type="entry name" value="Glucose Permease (Domain IIA)"/>
    <property type="match status" value="1"/>
</dbReference>
<accession>A0A9E2KMB0</accession>
<protein>
    <recommendedName>
        <fullName evidence="7">PTS system glucose-specific EIIA component</fullName>
    </recommendedName>
    <alternativeName>
        <fullName evidence="10">EIIA-Glc</fullName>
    </alternativeName>
    <alternativeName>
        <fullName evidence="9">EIII-Glc</fullName>
    </alternativeName>
    <alternativeName>
        <fullName evidence="8">Glucose-specific phosphotransferase enzyme IIA component</fullName>
    </alternativeName>
</protein>
<feature type="domain" description="PTS EIIA type-1" evidence="11">
    <location>
        <begin position="22"/>
        <end position="123"/>
    </location>
</feature>
<keyword evidence="6" id="KW-0418">Kinase</keyword>
<comment type="subcellular location">
    <subcellularLocation>
        <location evidence="1">Cytoplasm</location>
    </subcellularLocation>
</comment>
<dbReference type="AlphaFoldDB" id="A0A9E2KMB0"/>
<evidence type="ECO:0000256" key="8">
    <source>
        <dbReference type="ARBA" id="ARBA00042296"/>
    </source>
</evidence>
<evidence type="ECO:0000256" key="4">
    <source>
        <dbReference type="ARBA" id="ARBA00022679"/>
    </source>
</evidence>
<evidence type="ECO:0000256" key="6">
    <source>
        <dbReference type="ARBA" id="ARBA00022777"/>
    </source>
</evidence>
<sequence>MHKEFIALPLTGKVLSLKHVPEEHFASGSLGPGFAVQFSGDKLYAPFDGTVIATFPTGHAFILRRADGLELLMHVGIGSAKLPQAFSAQVKKYQQVKRGEVLTLIKPQFFDDATAYCPVVFSNPEIEVMVLREGQELAALSADAVKVLY</sequence>
<evidence type="ECO:0000313" key="13">
    <source>
        <dbReference type="Proteomes" id="UP000824150"/>
    </source>
</evidence>
<evidence type="ECO:0000256" key="10">
    <source>
        <dbReference type="ARBA" id="ARBA00042873"/>
    </source>
</evidence>
<organism evidence="12 13">
    <name type="scientific">Candidatus Anaerobiospirillum merdipullorum</name>
    <dbReference type="NCBI Taxonomy" id="2838450"/>
    <lineage>
        <taxon>Bacteria</taxon>
        <taxon>Pseudomonadati</taxon>
        <taxon>Pseudomonadota</taxon>
        <taxon>Gammaproteobacteria</taxon>
        <taxon>Aeromonadales</taxon>
        <taxon>Succinivibrionaceae</taxon>
        <taxon>Anaerobiospirillum</taxon>
    </lineage>
</organism>
<dbReference type="InterPro" id="IPR050890">
    <property type="entry name" value="PTS_EIIA_component"/>
</dbReference>
<dbReference type="Pfam" id="PF00358">
    <property type="entry name" value="PTS_EIIA_1"/>
    <property type="match status" value="1"/>
</dbReference>
<evidence type="ECO:0000256" key="3">
    <source>
        <dbReference type="ARBA" id="ARBA00022597"/>
    </source>
</evidence>
<keyword evidence="3 12" id="KW-0762">Sugar transport</keyword>
<dbReference type="EMBL" id="JAHLFG010000043">
    <property type="protein sequence ID" value="MBU3826675.1"/>
    <property type="molecule type" value="Genomic_DNA"/>
</dbReference>
<reference evidence="12" key="1">
    <citation type="journal article" date="2021" name="PeerJ">
        <title>Extensive microbial diversity within the chicken gut microbiome revealed by metagenomics and culture.</title>
        <authorList>
            <person name="Gilroy R."/>
            <person name="Ravi A."/>
            <person name="Getino M."/>
            <person name="Pursley I."/>
            <person name="Horton D.L."/>
            <person name="Alikhan N.F."/>
            <person name="Baker D."/>
            <person name="Gharbi K."/>
            <person name="Hall N."/>
            <person name="Watson M."/>
            <person name="Adriaenssens E.M."/>
            <person name="Foster-Nyarko E."/>
            <person name="Jarju S."/>
            <person name="Secka A."/>
            <person name="Antonio M."/>
            <person name="Oren A."/>
            <person name="Chaudhuri R.R."/>
            <person name="La Ragione R."/>
            <person name="Hildebrand F."/>
            <person name="Pallen M.J."/>
        </authorList>
    </citation>
    <scope>NUCLEOTIDE SEQUENCE</scope>
    <source>
        <strain evidence="12">687</strain>
    </source>
</reference>
<evidence type="ECO:0000256" key="9">
    <source>
        <dbReference type="ARBA" id="ARBA00042526"/>
    </source>
</evidence>
<dbReference type="Proteomes" id="UP000824150">
    <property type="component" value="Unassembled WGS sequence"/>
</dbReference>
<dbReference type="SUPFAM" id="SSF51261">
    <property type="entry name" value="Duplicated hybrid motif"/>
    <property type="match status" value="1"/>
</dbReference>
<dbReference type="GO" id="GO:0005737">
    <property type="term" value="C:cytoplasm"/>
    <property type="evidence" value="ECO:0007669"/>
    <property type="project" value="UniProtKB-SubCell"/>
</dbReference>
<evidence type="ECO:0000256" key="2">
    <source>
        <dbReference type="ARBA" id="ARBA00022448"/>
    </source>
</evidence>
<evidence type="ECO:0000256" key="5">
    <source>
        <dbReference type="ARBA" id="ARBA00022683"/>
    </source>
</evidence>
<dbReference type="InterPro" id="IPR011055">
    <property type="entry name" value="Dup_hybrid_motif"/>
</dbReference>
<evidence type="ECO:0000256" key="7">
    <source>
        <dbReference type="ARBA" id="ARBA00039163"/>
    </source>
</evidence>
<reference evidence="12" key="2">
    <citation type="submission" date="2021-04" db="EMBL/GenBank/DDBJ databases">
        <authorList>
            <person name="Gilroy R."/>
        </authorList>
    </citation>
    <scope>NUCLEOTIDE SEQUENCE</scope>
    <source>
        <strain evidence="12">687</strain>
    </source>
</reference>